<reference evidence="2 4" key="2">
    <citation type="submission" date="2018-06" db="EMBL/GenBank/DDBJ databases">
        <authorList>
            <consortium name="Pathogen Informatics"/>
            <person name="Doyle S."/>
        </authorList>
    </citation>
    <scope>NUCLEOTIDE SEQUENCE [LARGE SCALE GENOMIC DNA]</scope>
    <source>
        <strain evidence="2 4">NCTC11991</strain>
    </source>
</reference>
<proteinExistence type="predicted"/>
<gene>
    <name evidence="1" type="ORF">Lstg_2232</name>
    <name evidence="2" type="ORF">NCTC11991_00199</name>
</gene>
<dbReference type="AlphaFoldDB" id="A0A378LC13"/>
<sequence length="73" mass="8604">MHTKFFTQESLKTQEDKEKRIQFVHNVYSVLSRDTSMSEELKKKILIGSLIHTNLTAQEILDEIESRYTPFNS</sequence>
<name>A0A378LC13_9GAMM</name>
<evidence type="ECO:0000313" key="4">
    <source>
        <dbReference type="Proteomes" id="UP000255110"/>
    </source>
</evidence>
<organism evidence="2 4">
    <name type="scientific">Legionella steigerwaltii</name>
    <dbReference type="NCBI Taxonomy" id="460"/>
    <lineage>
        <taxon>Bacteria</taxon>
        <taxon>Pseudomonadati</taxon>
        <taxon>Pseudomonadota</taxon>
        <taxon>Gammaproteobacteria</taxon>
        <taxon>Legionellales</taxon>
        <taxon>Legionellaceae</taxon>
        <taxon>Legionella</taxon>
    </lineage>
</organism>
<protein>
    <submittedName>
        <fullName evidence="2">Uncharacterized protein</fullName>
    </submittedName>
</protein>
<dbReference type="EMBL" id="UGOY01000001">
    <property type="protein sequence ID" value="STY21631.1"/>
    <property type="molecule type" value="Genomic_DNA"/>
</dbReference>
<dbReference type="Proteomes" id="UP000255110">
    <property type="component" value="Unassembled WGS sequence"/>
</dbReference>
<evidence type="ECO:0000313" key="2">
    <source>
        <dbReference type="EMBL" id="STY21631.1"/>
    </source>
</evidence>
<reference evidence="1 3" key="1">
    <citation type="submission" date="2015-11" db="EMBL/GenBank/DDBJ databases">
        <title>Genomic analysis of 38 Legionella species identifies large and diverse effector repertoires.</title>
        <authorList>
            <person name="Burstein D."/>
            <person name="Amaro F."/>
            <person name="Zusman T."/>
            <person name="Lifshitz Z."/>
            <person name="Cohen O."/>
            <person name="Gilbert J.A."/>
            <person name="Pupko T."/>
            <person name="Shuman H.A."/>
            <person name="Segal G."/>
        </authorList>
    </citation>
    <scope>NUCLEOTIDE SEQUENCE [LARGE SCALE GENOMIC DNA]</scope>
    <source>
        <strain evidence="1 3">SC-18-C9</strain>
    </source>
</reference>
<dbReference type="RefSeq" id="WP_058477781.1">
    <property type="nucleotide sequence ID" value="NZ_CAAAIO010000011.1"/>
</dbReference>
<keyword evidence="3" id="KW-1185">Reference proteome</keyword>
<accession>A0A378LC13</accession>
<dbReference type="EMBL" id="LNYZ01000014">
    <property type="protein sequence ID" value="KTD77140.1"/>
    <property type="molecule type" value="Genomic_DNA"/>
</dbReference>
<evidence type="ECO:0000313" key="1">
    <source>
        <dbReference type="EMBL" id="KTD77140.1"/>
    </source>
</evidence>
<evidence type="ECO:0000313" key="3">
    <source>
        <dbReference type="Proteomes" id="UP000054820"/>
    </source>
</evidence>
<dbReference type="Proteomes" id="UP000054820">
    <property type="component" value="Unassembled WGS sequence"/>
</dbReference>
<dbReference type="OrthoDB" id="5653858at2"/>